<comment type="caution">
    <text evidence="1">The sequence shown here is derived from an EMBL/GenBank/DDBJ whole genome shotgun (WGS) entry which is preliminary data.</text>
</comment>
<gene>
    <name evidence="1" type="ORF">B9Z55_027459</name>
</gene>
<accession>A0A2G5SG50</accession>
<proteinExistence type="predicted"/>
<reference evidence="2" key="1">
    <citation type="submission" date="2017-10" db="EMBL/GenBank/DDBJ databases">
        <title>Rapid genome shrinkage in a self-fertile nematode reveals novel sperm competition proteins.</title>
        <authorList>
            <person name="Yin D."/>
            <person name="Schwarz E.M."/>
            <person name="Thomas C.G."/>
            <person name="Felde R.L."/>
            <person name="Korf I.F."/>
            <person name="Cutter A.D."/>
            <person name="Schartner C.M."/>
            <person name="Ralston E.J."/>
            <person name="Meyer B.J."/>
            <person name="Haag E.S."/>
        </authorList>
    </citation>
    <scope>NUCLEOTIDE SEQUENCE [LARGE SCALE GENOMIC DNA]</scope>
    <source>
        <strain evidence="2">JU1422</strain>
    </source>
</reference>
<dbReference type="AlphaFoldDB" id="A0A2G5SG50"/>
<evidence type="ECO:0000313" key="2">
    <source>
        <dbReference type="Proteomes" id="UP000230233"/>
    </source>
</evidence>
<keyword evidence="2" id="KW-1185">Reference proteome</keyword>
<sequence>MHHEEDFAHSVLDERRSFDAMILFDSTDEGGRKLRIHGRPEMPEVMNRVSRSSFHVGKVCERGDCDLFFLRTVPSKSYQDQQIYYFPRPNRKMNGKIQKMEKVETENLEEMVQ</sequence>
<name>A0A2G5SG50_9PELO</name>
<dbReference type="Proteomes" id="UP000230233">
    <property type="component" value="Unassembled WGS sequence"/>
</dbReference>
<evidence type="ECO:0000313" key="1">
    <source>
        <dbReference type="EMBL" id="PIC13863.1"/>
    </source>
</evidence>
<organism evidence="1 2">
    <name type="scientific">Caenorhabditis nigoni</name>
    <dbReference type="NCBI Taxonomy" id="1611254"/>
    <lineage>
        <taxon>Eukaryota</taxon>
        <taxon>Metazoa</taxon>
        <taxon>Ecdysozoa</taxon>
        <taxon>Nematoda</taxon>
        <taxon>Chromadorea</taxon>
        <taxon>Rhabditida</taxon>
        <taxon>Rhabditina</taxon>
        <taxon>Rhabditomorpha</taxon>
        <taxon>Rhabditoidea</taxon>
        <taxon>Rhabditidae</taxon>
        <taxon>Peloderinae</taxon>
        <taxon>Caenorhabditis</taxon>
    </lineage>
</organism>
<protein>
    <submittedName>
        <fullName evidence="1">Uncharacterized protein</fullName>
    </submittedName>
</protein>
<dbReference type="EMBL" id="PDUG01000010">
    <property type="protein sequence ID" value="PIC13863.1"/>
    <property type="molecule type" value="Genomic_DNA"/>
</dbReference>